<proteinExistence type="predicted"/>
<dbReference type="STRING" id="366602.Caul_3379"/>
<dbReference type="SUPFAM" id="SSF55797">
    <property type="entry name" value="PR-1-like"/>
    <property type="match status" value="1"/>
</dbReference>
<dbReference type="PANTHER" id="PTHR31157:SF1">
    <property type="entry name" value="SCP DOMAIN-CONTAINING PROTEIN"/>
    <property type="match status" value="1"/>
</dbReference>
<dbReference type="InterPro" id="IPR014044">
    <property type="entry name" value="CAP_dom"/>
</dbReference>
<evidence type="ECO:0000313" key="2">
    <source>
        <dbReference type="EMBL" id="ABZ72506.1"/>
    </source>
</evidence>
<evidence type="ECO:0000259" key="1">
    <source>
        <dbReference type="Pfam" id="PF00188"/>
    </source>
</evidence>
<dbReference type="CDD" id="cd05379">
    <property type="entry name" value="CAP_bacterial"/>
    <property type="match status" value="1"/>
</dbReference>
<dbReference type="Gene3D" id="3.40.33.10">
    <property type="entry name" value="CAP"/>
    <property type="match status" value="1"/>
</dbReference>
<dbReference type="AlphaFoldDB" id="B0T4X9"/>
<dbReference type="PANTHER" id="PTHR31157">
    <property type="entry name" value="SCP DOMAIN-CONTAINING PROTEIN"/>
    <property type="match status" value="1"/>
</dbReference>
<dbReference type="PROSITE" id="PS51318">
    <property type="entry name" value="TAT"/>
    <property type="match status" value="1"/>
</dbReference>
<dbReference type="EMBL" id="CP000927">
    <property type="protein sequence ID" value="ABZ72506.1"/>
    <property type="molecule type" value="Genomic_DNA"/>
</dbReference>
<name>B0T4X9_CAUSK</name>
<dbReference type="eggNOG" id="COG2340">
    <property type="taxonomic scope" value="Bacteria"/>
</dbReference>
<dbReference type="InterPro" id="IPR035940">
    <property type="entry name" value="CAP_sf"/>
</dbReference>
<sequence precursor="true">MTTPNTLIDRRALIAATAAGLLIPGLAPDIARAAPSGPWLAYDRRLRTQLAQNRGDFDADFEQDLTDLGDIFRRGQGLRDLAFDPGLTLAARAHAADIARTGVFDHMTPEGFGPAARVGLLARDLVGAPAENIAERLNASGPVRPDQIMGQWKTSPGHRANLLAEGFTHVGYGVLRQGREVIAVGAYAEVSARLETPAPLRVASVAAIAASLSRATPRIDQFSVSEPGAEALIETYLESPQAQTLPPGAWQLRPHLSTGARKYQVAWGPVFVLG</sequence>
<gene>
    <name evidence="2" type="ordered locus">Caul_3379</name>
</gene>
<organism evidence="2">
    <name type="scientific">Caulobacter sp. (strain K31)</name>
    <dbReference type="NCBI Taxonomy" id="366602"/>
    <lineage>
        <taxon>Bacteria</taxon>
        <taxon>Pseudomonadati</taxon>
        <taxon>Pseudomonadota</taxon>
        <taxon>Alphaproteobacteria</taxon>
        <taxon>Caulobacterales</taxon>
        <taxon>Caulobacteraceae</taxon>
        <taxon>Caulobacter</taxon>
    </lineage>
</organism>
<dbReference type="KEGG" id="cak:Caul_3379"/>
<protein>
    <submittedName>
        <fullName evidence="2">SCP-like extracellular</fullName>
    </submittedName>
</protein>
<dbReference type="Pfam" id="PF00188">
    <property type="entry name" value="CAP"/>
    <property type="match status" value="1"/>
</dbReference>
<dbReference type="OrthoDB" id="419320at2"/>
<dbReference type="HOGENOM" id="CLU_1061102_0_0_5"/>
<reference evidence="2" key="1">
    <citation type="submission" date="2008-01" db="EMBL/GenBank/DDBJ databases">
        <title>Complete sequence of chromosome of Caulobacter sp. K31.</title>
        <authorList>
            <consortium name="US DOE Joint Genome Institute"/>
            <person name="Copeland A."/>
            <person name="Lucas S."/>
            <person name="Lapidus A."/>
            <person name="Barry K."/>
            <person name="Glavina del Rio T."/>
            <person name="Dalin E."/>
            <person name="Tice H."/>
            <person name="Pitluck S."/>
            <person name="Bruce D."/>
            <person name="Goodwin L."/>
            <person name="Thompson L.S."/>
            <person name="Brettin T."/>
            <person name="Detter J.C."/>
            <person name="Han C."/>
            <person name="Schmutz J."/>
            <person name="Larimer F."/>
            <person name="Land M."/>
            <person name="Hauser L."/>
            <person name="Kyrpides N."/>
            <person name="Kim E."/>
            <person name="Stephens C."/>
            <person name="Richardson P."/>
        </authorList>
    </citation>
    <scope>NUCLEOTIDE SEQUENCE [LARGE SCALE GENOMIC DNA]</scope>
    <source>
        <strain evidence="2">K31</strain>
    </source>
</reference>
<accession>B0T4X9</accession>
<dbReference type="InterPro" id="IPR006311">
    <property type="entry name" value="TAT_signal"/>
</dbReference>
<feature type="domain" description="SCP" evidence="1">
    <location>
        <begin position="72"/>
        <end position="180"/>
    </location>
</feature>